<dbReference type="PANTHER" id="PTHR24422:SF19">
    <property type="entry name" value="CHEMOTAXIS PROTEIN METHYLTRANSFERASE"/>
    <property type="match status" value="1"/>
</dbReference>
<dbReference type="OrthoDB" id="9816309at2"/>
<organism evidence="7 8">
    <name type="scientific">Cohnella pontilimi</name>
    <dbReference type="NCBI Taxonomy" id="2564100"/>
    <lineage>
        <taxon>Bacteria</taxon>
        <taxon>Bacillati</taxon>
        <taxon>Bacillota</taxon>
        <taxon>Bacilli</taxon>
        <taxon>Bacillales</taxon>
        <taxon>Paenibacillaceae</taxon>
        <taxon>Cohnella</taxon>
    </lineage>
</organism>
<comment type="caution">
    <text evidence="7">The sequence shown here is derived from an EMBL/GenBank/DDBJ whole genome shotgun (WGS) entry which is preliminary data.</text>
</comment>
<dbReference type="SMART" id="SM00138">
    <property type="entry name" value="MeTrc"/>
    <property type="match status" value="1"/>
</dbReference>
<evidence type="ECO:0000256" key="4">
    <source>
        <dbReference type="ARBA" id="ARBA00022679"/>
    </source>
</evidence>
<dbReference type="PRINTS" id="PR00996">
    <property type="entry name" value="CHERMTFRASE"/>
</dbReference>
<proteinExistence type="predicted"/>
<dbReference type="RefSeq" id="WP_136777021.1">
    <property type="nucleotide sequence ID" value="NZ_SUPK01000003.1"/>
</dbReference>
<keyword evidence="4 7" id="KW-0808">Transferase</keyword>
<evidence type="ECO:0000256" key="3">
    <source>
        <dbReference type="ARBA" id="ARBA00022603"/>
    </source>
</evidence>
<dbReference type="InterPro" id="IPR022641">
    <property type="entry name" value="CheR_N"/>
</dbReference>
<dbReference type="GO" id="GO:0008983">
    <property type="term" value="F:protein-glutamate O-methyltransferase activity"/>
    <property type="evidence" value="ECO:0007669"/>
    <property type="project" value="UniProtKB-EC"/>
</dbReference>
<dbReference type="Proteomes" id="UP000309673">
    <property type="component" value="Unassembled WGS sequence"/>
</dbReference>
<protein>
    <recommendedName>
        <fullName evidence="2">protein-glutamate O-methyltransferase</fullName>
        <ecNumber evidence="2">2.1.1.80</ecNumber>
    </recommendedName>
</protein>
<accession>A0A4U0FGU3</accession>
<dbReference type="InterPro" id="IPR029063">
    <property type="entry name" value="SAM-dependent_MTases_sf"/>
</dbReference>
<evidence type="ECO:0000256" key="2">
    <source>
        <dbReference type="ARBA" id="ARBA00012534"/>
    </source>
</evidence>
<dbReference type="InterPro" id="IPR026024">
    <property type="entry name" value="Chemotaxis_MeTrfase_CheR"/>
</dbReference>
<sequence length="263" mass="30669">MTLIAQPDRDFAQFTQQLKNKTGIDLSLYKEPQMKRRLNTMRESKGYRTFTDFFQAMQQNKELFEQMLDHMTINVSEFYRNANRWGVLERKVIPELLKSSRSLKLWSAACSTGDEPYSLVMVLSKFLMLNEIQVLATDIDKGVLAKAKQGVYPEASVKEVPKAMLNKHFTVEGQQYRVNDDIKKCVTFKPHNLLSDPFEPNFDLIVCRNVLIYFTEDAKEELFYKFSRSLKKGGYLFIGGSEQIFVPLKYGLEPLDTFFYRKI</sequence>
<dbReference type="EC" id="2.1.1.80" evidence="2"/>
<gene>
    <name evidence="7" type="ORF">E5161_07040</name>
</gene>
<dbReference type="Pfam" id="PF01739">
    <property type="entry name" value="CheR"/>
    <property type="match status" value="1"/>
</dbReference>
<comment type="catalytic activity">
    <reaction evidence="1">
        <text>L-glutamyl-[protein] + S-adenosyl-L-methionine = [protein]-L-glutamate 5-O-methyl ester + S-adenosyl-L-homocysteine</text>
        <dbReference type="Rhea" id="RHEA:24452"/>
        <dbReference type="Rhea" id="RHEA-COMP:10208"/>
        <dbReference type="Rhea" id="RHEA-COMP:10311"/>
        <dbReference type="ChEBI" id="CHEBI:29973"/>
        <dbReference type="ChEBI" id="CHEBI:57856"/>
        <dbReference type="ChEBI" id="CHEBI:59789"/>
        <dbReference type="ChEBI" id="CHEBI:82795"/>
        <dbReference type="EC" id="2.1.1.80"/>
    </reaction>
</comment>
<dbReference type="InterPro" id="IPR000780">
    <property type="entry name" value="CheR_MeTrfase"/>
</dbReference>
<evidence type="ECO:0000256" key="5">
    <source>
        <dbReference type="ARBA" id="ARBA00022691"/>
    </source>
</evidence>
<dbReference type="AlphaFoldDB" id="A0A4U0FGU3"/>
<feature type="domain" description="CheR-type methyltransferase" evidence="6">
    <location>
        <begin position="1"/>
        <end position="263"/>
    </location>
</feature>
<evidence type="ECO:0000259" key="6">
    <source>
        <dbReference type="PROSITE" id="PS50123"/>
    </source>
</evidence>
<dbReference type="CDD" id="cd02440">
    <property type="entry name" value="AdoMet_MTases"/>
    <property type="match status" value="1"/>
</dbReference>
<evidence type="ECO:0000256" key="1">
    <source>
        <dbReference type="ARBA" id="ARBA00001541"/>
    </source>
</evidence>
<dbReference type="PIRSF" id="PIRSF000410">
    <property type="entry name" value="CheR"/>
    <property type="match status" value="1"/>
</dbReference>
<dbReference type="Pfam" id="PF03705">
    <property type="entry name" value="CheR_N"/>
    <property type="match status" value="1"/>
</dbReference>
<keyword evidence="3 7" id="KW-0489">Methyltransferase</keyword>
<dbReference type="SUPFAM" id="SSF53335">
    <property type="entry name" value="S-adenosyl-L-methionine-dependent methyltransferases"/>
    <property type="match status" value="1"/>
</dbReference>
<evidence type="ECO:0000313" key="8">
    <source>
        <dbReference type="Proteomes" id="UP000309673"/>
    </source>
</evidence>
<keyword evidence="8" id="KW-1185">Reference proteome</keyword>
<evidence type="ECO:0000313" key="7">
    <source>
        <dbReference type="EMBL" id="TJY42602.1"/>
    </source>
</evidence>
<dbReference type="InterPro" id="IPR022642">
    <property type="entry name" value="CheR_C"/>
</dbReference>
<reference evidence="7 8" key="1">
    <citation type="submission" date="2019-04" db="EMBL/GenBank/DDBJ databases">
        <title>Cohnella sp. nov., isolated from soil.</title>
        <authorList>
            <person name="Kim W."/>
        </authorList>
    </citation>
    <scope>NUCLEOTIDE SEQUENCE [LARGE SCALE GENOMIC DNA]</scope>
    <source>
        <strain evidence="7 8">CAU 1483</strain>
    </source>
</reference>
<dbReference type="PROSITE" id="PS50123">
    <property type="entry name" value="CHER"/>
    <property type="match status" value="1"/>
</dbReference>
<dbReference type="EMBL" id="SUPK01000003">
    <property type="protein sequence ID" value="TJY42602.1"/>
    <property type="molecule type" value="Genomic_DNA"/>
</dbReference>
<dbReference type="PANTHER" id="PTHR24422">
    <property type="entry name" value="CHEMOTAXIS PROTEIN METHYLTRANSFERASE"/>
    <property type="match status" value="1"/>
</dbReference>
<dbReference type="SUPFAM" id="SSF47757">
    <property type="entry name" value="Chemotaxis receptor methyltransferase CheR, N-terminal domain"/>
    <property type="match status" value="1"/>
</dbReference>
<dbReference type="InterPro" id="IPR036804">
    <property type="entry name" value="CheR_N_sf"/>
</dbReference>
<keyword evidence="5" id="KW-0949">S-adenosyl-L-methionine</keyword>
<dbReference type="Gene3D" id="3.40.50.150">
    <property type="entry name" value="Vaccinia Virus protein VP39"/>
    <property type="match status" value="1"/>
</dbReference>
<dbReference type="GO" id="GO:0032259">
    <property type="term" value="P:methylation"/>
    <property type="evidence" value="ECO:0007669"/>
    <property type="project" value="UniProtKB-KW"/>
</dbReference>
<name>A0A4U0FGU3_9BACL</name>
<dbReference type="InterPro" id="IPR050903">
    <property type="entry name" value="Bact_Chemotaxis_MeTrfase"/>
</dbReference>
<dbReference type="Gene3D" id="1.10.155.10">
    <property type="entry name" value="Chemotaxis receptor methyltransferase CheR, N-terminal domain"/>
    <property type="match status" value="1"/>
</dbReference>